<dbReference type="EMBL" id="LCRM01000006">
    <property type="protein sequence ID" value="KKW37030.1"/>
    <property type="molecule type" value="Genomic_DNA"/>
</dbReference>
<keyword evidence="1" id="KW-1133">Transmembrane helix</keyword>
<reference evidence="2 3" key="1">
    <citation type="journal article" date="2015" name="Nature">
        <title>rRNA introns, odd ribosomes, and small enigmatic genomes across a large radiation of phyla.</title>
        <authorList>
            <person name="Brown C.T."/>
            <person name="Hug L.A."/>
            <person name="Thomas B.C."/>
            <person name="Sharon I."/>
            <person name="Castelle C.J."/>
            <person name="Singh A."/>
            <person name="Wilkins M.J."/>
            <person name="Williams K.H."/>
            <person name="Banfield J.F."/>
        </authorList>
    </citation>
    <scope>NUCLEOTIDE SEQUENCE [LARGE SCALE GENOMIC DNA]</scope>
</reference>
<evidence type="ECO:0000313" key="2">
    <source>
        <dbReference type="EMBL" id="KKW37030.1"/>
    </source>
</evidence>
<evidence type="ECO:0000313" key="3">
    <source>
        <dbReference type="Proteomes" id="UP000034290"/>
    </source>
</evidence>
<protein>
    <submittedName>
        <fullName evidence="2">Uncharacterized protein</fullName>
    </submittedName>
</protein>
<feature type="transmembrane region" description="Helical" evidence="1">
    <location>
        <begin position="81"/>
        <end position="102"/>
    </location>
</feature>
<dbReference type="AlphaFoldDB" id="A0A0G1Y1K0"/>
<name>A0A0G1Y1K0_9BACT</name>
<keyword evidence="1" id="KW-0812">Transmembrane</keyword>
<organism evidence="2 3">
    <name type="scientific">Candidatus Giovannonibacteria bacterium GW2011_GWA2_53_7</name>
    <dbReference type="NCBI Taxonomy" id="1618650"/>
    <lineage>
        <taxon>Bacteria</taxon>
        <taxon>Candidatus Giovannoniibacteriota</taxon>
    </lineage>
</organism>
<evidence type="ECO:0000256" key="1">
    <source>
        <dbReference type="SAM" id="Phobius"/>
    </source>
</evidence>
<sequence length="106" mass="12695">MNMKRMWIITKYVGQSLLVWFWRMFDAVWDMFAREWALLSGEGRLYLGAAFFIVGLFSWKADKYCDGNTAEYFACTHPVPYYYYPWWAITLVVVGALLLIGWRRRK</sequence>
<proteinExistence type="predicted"/>
<comment type="caution">
    <text evidence="2">The sequence shown here is derived from an EMBL/GenBank/DDBJ whole genome shotgun (WGS) entry which is preliminary data.</text>
</comment>
<gene>
    <name evidence="2" type="ORF">UY81_C0006G0004</name>
</gene>
<keyword evidence="1" id="KW-0472">Membrane</keyword>
<feature type="transmembrane region" description="Helical" evidence="1">
    <location>
        <begin position="45"/>
        <end position="61"/>
    </location>
</feature>
<dbReference type="Proteomes" id="UP000034290">
    <property type="component" value="Unassembled WGS sequence"/>
</dbReference>
<accession>A0A0G1Y1K0</accession>